<feature type="transmembrane region" description="Helical" evidence="1">
    <location>
        <begin position="32"/>
        <end position="50"/>
    </location>
</feature>
<sequence>MSAYSRSVPPVWLVALAGGVAVGMFAGQQFLTWIPVVAAGTVLLTFVIQLSLQRKEGLVNRIIASVGGVLVILALTTVVLILLHPASLDRLVA</sequence>
<proteinExistence type="predicted"/>
<evidence type="ECO:0000256" key="1">
    <source>
        <dbReference type="SAM" id="Phobius"/>
    </source>
</evidence>
<keyword evidence="3" id="KW-1185">Reference proteome</keyword>
<dbReference type="Proteomes" id="UP000617531">
    <property type="component" value="Unassembled WGS sequence"/>
</dbReference>
<protein>
    <submittedName>
        <fullName evidence="2">Uncharacterized protein</fullName>
    </submittedName>
</protein>
<dbReference type="EMBL" id="BNAI01000004">
    <property type="protein sequence ID" value="GHF19823.1"/>
    <property type="molecule type" value="Genomic_DNA"/>
</dbReference>
<evidence type="ECO:0000313" key="3">
    <source>
        <dbReference type="Proteomes" id="UP000617531"/>
    </source>
</evidence>
<comment type="caution">
    <text evidence="2">The sequence shown here is derived from an EMBL/GenBank/DDBJ whole genome shotgun (WGS) entry which is preliminary data.</text>
</comment>
<reference evidence="2" key="2">
    <citation type="submission" date="2020-09" db="EMBL/GenBank/DDBJ databases">
        <authorList>
            <person name="Sun Q."/>
            <person name="Zhou Y."/>
        </authorList>
    </citation>
    <scope>NUCLEOTIDE SEQUENCE</scope>
    <source>
        <strain evidence="2">CGMCC 1.16548</strain>
    </source>
</reference>
<gene>
    <name evidence="2" type="ORF">GCM10011600_20880</name>
</gene>
<organism evidence="2 3">
    <name type="scientific">Pseudolysinimonas yzui</name>
    <dbReference type="NCBI Taxonomy" id="2708254"/>
    <lineage>
        <taxon>Bacteria</taxon>
        <taxon>Bacillati</taxon>
        <taxon>Actinomycetota</taxon>
        <taxon>Actinomycetes</taxon>
        <taxon>Micrococcales</taxon>
        <taxon>Microbacteriaceae</taxon>
        <taxon>Pseudolysinimonas</taxon>
    </lineage>
</organism>
<dbReference type="RefSeq" id="WP_191283450.1">
    <property type="nucleotide sequence ID" value="NZ_BNAI01000004.1"/>
</dbReference>
<feature type="transmembrane region" description="Helical" evidence="1">
    <location>
        <begin position="7"/>
        <end position="26"/>
    </location>
</feature>
<accession>A0A8J3GR99</accession>
<reference evidence="2" key="1">
    <citation type="journal article" date="2014" name="Int. J. Syst. Evol. Microbiol.">
        <title>Complete genome sequence of Corynebacterium casei LMG S-19264T (=DSM 44701T), isolated from a smear-ripened cheese.</title>
        <authorList>
            <consortium name="US DOE Joint Genome Institute (JGI-PGF)"/>
            <person name="Walter F."/>
            <person name="Albersmeier A."/>
            <person name="Kalinowski J."/>
            <person name="Ruckert C."/>
        </authorList>
    </citation>
    <scope>NUCLEOTIDE SEQUENCE</scope>
    <source>
        <strain evidence="2">CGMCC 1.16548</strain>
    </source>
</reference>
<keyword evidence="1" id="KW-0472">Membrane</keyword>
<keyword evidence="1" id="KW-1133">Transmembrane helix</keyword>
<dbReference type="AlphaFoldDB" id="A0A8J3GR99"/>
<feature type="transmembrane region" description="Helical" evidence="1">
    <location>
        <begin position="62"/>
        <end position="83"/>
    </location>
</feature>
<keyword evidence="1" id="KW-0812">Transmembrane</keyword>
<name>A0A8J3GR99_9MICO</name>
<evidence type="ECO:0000313" key="2">
    <source>
        <dbReference type="EMBL" id="GHF19823.1"/>
    </source>
</evidence>